<reference evidence="2" key="2">
    <citation type="journal article" date="2024" name="Plant">
        <title>Genomic evolution and insights into agronomic trait innovations of Sesamum species.</title>
        <authorList>
            <person name="Miao H."/>
            <person name="Wang L."/>
            <person name="Qu L."/>
            <person name="Liu H."/>
            <person name="Sun Y."/>
            <person name="Le M."/>
            <person name="Wang Q."/>
            <person name="Wei S."/>
            <person name="Zheng Y."/>
            <person name="Lin W."/>
            <person name="Duan Y."/>
            <person name="Cao H."/>
            <person name="Xiong S."/>
            <person name="Wang X."/>
            <person name="Wei L."/>
            <person name="Li C."/>
            <person name="Ma Q."/>
            <person name="Ju M."/>
            <person name="Zhao R."/>
            <person name="Li G."/>
            <person name="Mu C."/>
            <person name="Tian Q."/>
            <person name="Mei H."/>
            <person name="Zhang T."/>
            <person name="Gao T."/>
            <person name="Zhang H."/>
        </authorList>
    </citation>
    <scope>NUCLEOTIDE SEQUENCE</scope>
    <source>
        <strain evidence="2">3651</strain>
    </source>
</reference>
<proteinExistence type="predicted"/>
<feature type="region of interest" description="Disordered" evidence="1">
    <location>
        <begin position="92"/>
        <end position="197"/>
    </location>
</feature>
<feature type="compositionally biased region" description="Polar residues" evidence="1">
    <location>
        <begin position="152"/>
        <end position="176"/>
    </location>
</feature>
<feature type="compositionally biased region" description="Acidic residues" evidence="1">
    <location>
        <begin position="29"/>
        <end position="50"/>
    </location>
</feature>
<accession>A0AAE1YU24</accession>
<evidence type="ECO:0000313" key="3">
    <source>
        <dbReference type="Proteomes" id="UP001293254"/>
    </source>
</evidence>
<evidence type="ECO:0000256" key="1">
    <source>
        <dbReference type="SAM" id="MobiDB-lite"/>
    </source>
</evidence>
<evidence type="ECO:0000313" key="2">
    <source>
        <dbReference type="EMBL" id="KAK4436182.1"/>
    </source>
</evidence>
<name>A0AAE1YU24_9LAMI</name>
<feature type="compositionally biased region" description="Polar residues" evidence="1">
    <location>
        <begin position="101"/>
        <end position="112"/>
    </location>
</feature>
<reference evidence="2" key="1">
    <citation type="submission" date="2020-06" db="EMBL/GenBank/DDBJ databases">
        <authorList>
            <person name="Li T."/>
            <person name="Hu X."/>
            <person name="Zhang T."/>
            <person name="Song X."/>
            <person name="Zhang H."/>
            <person name="Dai N."/>
            <person name="Sheng W."/>
            <person name="Hou X."/>
            <person name="Wei L."/>
        </authorList>
    </citation>
    <scope>NUCLEOTIDE SEQUENCE</scope>
    <source>
        <strain evidence="2">3651</strain>
        <tissue evidence="2">Leaf</tissue>
    </source>
</reference>
<feature type="compositionally biased region" description="Polar residues" evidence="1">
    <location>
        <begin position="55"/>
        <end position="67"/>
    </location>
</feature>
<dbReference type="EMBL" id="JACGWO010000002">
    <property type="protein sequence ID" value="KAK4436182.1"/>
    <property type="molecule type" value="Genomic_DNA"/>
</dbReference>
<organism evidence="2 3">
    <name type="scientific">Sesamum alatum</name>
    <dbReference type="NCBI Taxonomy" id="300844"/>
    <lineage>
        <taxon>Eukaryota</taxon>
        <taxon>Viridiplantae</taxon>
        <taxon>Streptophyta</taxon>
        <taxon>Embryophyta</taxon>
        <taxon>Tracheophyta</taxon>
        <taxon>Spermatophyta</taxon>
        <taxon>Magnoliopsida</taxon>
        <taxon>eudicotyledons</taxon>
        <taxon>Gunneridae</taxon>
        <taxon>Pentapetalae</taxon>
        <taxon>asterids</taxon>
        <taxon>lamiids</taxon>
        <taxon>Lamiales</taxon>
        <taxon>Pedaliaceae</taxon>
        <taxon>Sesamum</taxon>
    </lineage>
</organism>
<protein>
    <submittedName>
        <fullName evidence="2">Uncharacterized protein</fullName>
    </submittedName>
</protein>
<keyword evidence="3" id="KW-1185">Reference proteome</keyword>
<feature type="compositionally biased region" description="Low complexity" evidence="1">
    <location>
        <begin position="177"/>
        <end position="188"/>
    </location>
</feature>
<feature type="region of interest" description="Disordered" evidence="1">
    <location>
        <begin position="21"/>
        <end position="77"/>
    </location>
</feature>
<comment type="caution">
    <text evidence="2">The sequence shown here is derived from an EMBL/GenBank/DDBJ whole genome shotgun (WGS) entry which is preliminary data.</text>
</comment>
<dbReference type="Proteomes" id="UP001293254">
    <property type="component" value="Unassembled WGS sequence"/>
</dbReference>
<sequence length="272" mass="29706">MFDESLEGVSQLFETVVEEVGLGSLNGAGDEEIDEENGDEENGESSEEEGGNPIANVNLSEGENTQMPDWGEGTDWDQISLEVSNFLETGNFSSQSSFQQPVVTTMSSQSGPTKKRKSVANEKQPARRSTRLQGANPVSNEVIAQPARRSTRLQGTNPISNEVITQQATNTVRSNFNPPRRMPTTNLPNPTPIPPARGGVTIRPPVPFARGHLRVPIGISTQKMTPIQHQFKIIDKDGQKYVTMKGLEDALNARREAANKARKELDGKGKKL</sequence>
<gene>
    <name evidence="2" type="ORF">Salat_0781900</name>
</gene>
<dbReference type="AlphaFoldDB" id="A0AAE1YU24"/>